<comment type="similarity">
    <text evidence="9">Belongs to the Tom5 family.</text>
</comment>
<evidence type="ECO:0000256" key="2">
    <source>
        <dbReference type="ARBA" id="ARBA00022448"/>
    </source>
</evidence>
<dbReference type="Pfam" id="PF10642">
    <property type="entry name" value="Tom5"/>
    <property type="match status" value="1"/>
</dbReference>
<dbReference type="GO" id="GO:0015031">
    <property type="term" value="P:protein transport"/>
    <property type="evidence" value="ECO:0007669"/>
    <property type="project" value="UniProtKB-KW"/>
</dbReference>
<proteinExistence type="inferred from homology"/>
<sequence length="72" mass="7635">MFGGFAPPQQSQEEIRALEADAAFTVQGAITTAVLLYLCTFGDFSCSKKSGANDVPQLPSLSTSLGRSSKYQ</sequence>
<dbReference type="Proteomes" id="UP000760494">
    <property type="component" value="Unassembled WGS sequence"/>
</dbReference>
<keyword evidence="7" id="KW-0496">Mitochondrion</keyword>
<dbReference type="EMBL" id="CABFJX010000357">
    <property type="protein sequence ID" value="VTT72878.1"/>
    <property type="molecule type" value="Genomic_DNA"/>
</dbReference>
<evidence type="ECO:0000256" key="8">
    <source>
        <dbReference type="ARBA" id="ARBA00023136"/>
    </source>
</evidence>
<keyword evidence="8" id="KW-0472">Membrane</keyword>
<keyword evidence="6" id="KW-1133">Transmembrane helix</keyword>
<dbReference type="InterPro" id="IPR019603">
    <property type="entry name" value="Tom5"/>
</dbReference>
<accession>A0A9Q9UC38</accession>
<comment type="subcellular location">
    <subcellularLocation>
        <location evidence="1">Mitochondrion outer membrane</location>
        <topology evidence="1">Single-pass membrane protein</topology>
    </subcellularLocation>
</comment>
<evidence type="ECO:0000256" key="7">
    <source>
        <dbReference type="ARBA" id="ARBA00023128"/>
    </source>
</evidence>
<evidence type="ECO:0000256" key="1">
    <source>
        <dbReference type="ARBA" id="ARBA00004572"/>
    </source>
</evidence>
<evidence type="ECO:0000256" key="10">
    <source>
        <dbReference type="SAM" id="MobiDB-lite"/>
    </source>
</evidence>
<keyword evidence="2" id="KW-0813">Transport</keyword>
<dbReference type="AlphaFoldDB" id="A0A9Q9UC38"/>
<evidence type="ECO:0000256" key="3">
    <source>
        <dbReference type="ARBA" id="ARBA00022692"/>
    </source>
</evidence>
<protein>
    <submittedName>
        <fullName evidence="11">Uncharacterized protein</fullName>
    </submittedName>
</protein>
<evidence type="ECO:0000313" key="11">
    <source>
        <dbReference type="EMBL" id="VTT72878.1"/>
    </source>
</evidence>
<gene>
    <name evidence="11" type="ORF">C2S_8789</name>
</gene>
<feature type="compositionally biased region" description="Polar residues" evidence="10">
    <location>
        <begin position="59"/>
        <end position="72"/>
    </location>
</feature>
<dbReference type="GO" id="GO:0005741">
    <property type="term" value="C:mitochondrial outer membrane"/>
    <property type="evidence" value="ECO:0007669"/>
    <property type="project" value="UniProtKB-SubCell"/>
</dbReference>
<evidence type="ECO:0000313" key="12">
    <source>
        <dbReference type="Proteomes" id="UP000760494"/>
    </source>
</evidence>
<keyword evidence="4" id="KW-1000">Mitochondrion outer membrane</keyword>
<evidence type="ECO:0000256" key="6">
    <source>
        <dbReference type="ARBA" id="ARBA00022989"/>
    </source>
</evidence>
<evidence type="ECO:0000256" key="9">
    <source>
        <dbReference type="ARBA" id="ARBA00025716"/>
    </source>
</evidence>
<reference evidence="11" key="1">
    <citation type="submission" date="2019-05" db="EMBL/GenBank/DDBJ databases">
        <authorList>
            <person name="Piombo E."/>
        </authorList>
    </citation>
    <scope>NUCLEOTIDE SEQUENCE</scope>
    <source>
        <strain evidence="11">C2S</strain>
    </source>
</reference>
<feature type="region of interest" description="Disordered" evidence="10">
    <location>
        <begin position="48"/>
        <end position="72"/>
    </location>
</feature>
<evidence type="ECO:0000256" key="4">
    <source>
        <dbReference type="ARBA" id="ARBA00022787"/>
    </source>
</evidence>
<name>A0A9Q9UC38_FUSFU</name>
<dbReference type="GO" id="GO:0006626">
    <property type="term" value="P:protein targeting to mitochondrion"/>
    <property type="evidence" value="ECO:0007669"/>
    <property type="project" value="UniProtKB-ARBA"/>
</dbReference>
<keyword evidence="3" id="KW-0812">Transmembrane</keyword>
<keyword evidence="5" id="KW-0653">Protein transport</keyword>
<organism evidence="11 12">
    <name type="scientific">Fusarium fujikuroi</name>
    <name type="common">Bakanae and foot rot disease fungus</name>
    <name type="synonym">Gibberella fujikuroi</name>
    <dbReference type="NCBI Taxonomy" id="5127"/>
    <lineage>
        <taxon>Eukaryota</taxon>
        <taxon>Fungi</taxon>
        <taxon>Dikarya</taxon>
        <taxon>Ascomycota</taxon>
        <taxon>Pezizomycotina</taxon>
        <taxon>Sordariomycetes</taxon>
        <taxon>Hypocreomycetidae</taxon>
        <taxon>Hypocreales</taxon>
        <taxon>Nectriaceae</taxon>
        <taxon>Fusarium</taxon>
        <taxon>Fusarium fujikuroi species complex</taxon>
    </lineage>
</organism>
<comment type="caution">
    <text evidence="11">The sequence shown here is derived from an EMBL/GenBank/DDBJ whole genome shotgun (WGS) entry which is preliminary data.</text>
</comment>
<evidence type="ECO:0000256" key="5">
    <source>
        <dbReference type="ARBA" id="ARBA00022927"/>
    </source>
</evidence>